<dbReference type="InterPro" id="IPR001647">
    <property type="entry name" value="HTH_TetR"/>
</dbReference>
<evidence type="ECO:0000313" key="5">
    <source>
        <dbReference type="Proteomes" id="UP000574133"/>
    </source>
</evidence>
<protein>
    <submittedName>
        <fullName evidence="4">TetR/AcrR family transcriptional regulator</fullName>
    </submittedName>
</protein>
<name>A0A841TKL1_9BACL</name>
<dbReference type="PANTHER" id="PTHR43479">
    <property type="entry name" value="ACREF/ENVCD OPERON REPRESSOR-RELATED"/>
    <property type="match status" value="1"/>
</dbReference>
<feature type="DNA-binding region" description="H-T-H motif" evidence="2">
    <location>
        <begin position="32"/>
        <end position="51"/>
    </location>
</feature>
<dbReference type="InterPro" id="IPR050624">
    <property type="entry name" value="HTH-type_Tx_Regulator"/>
</dbReference>
<keyword evidence="1 2" id="KW-0238">DNA-binding</keyword>
<dbReference type="Gene3D" id="1.10.357.10">
    <property type="entry name" value="Tetracycline Repressor, domain 2"/>
    <property type="match status" value="1"/>
</dbReference>
<evidence type="ECO:0000256" key="1">
    <source>
        <dbReference type="ARBA" id="ARBA00023125"/>
    </source>
</evidence>
<comment type="caution">
    <text evidence="4">The sequence shown here is derived from an EMBL/GenBank/DDBJ whole genome shotgun (WGS) entry which is preliminary data.</text>
</comment>
<accession>A0A841TKL1</accession>
<dbReference type="InterPro" id="IPR009057">
    <property type="entry name" value="Homeodomain-like_sf"/>
</dbReference>
<dbReference type="RefSeq" id="WP_185180746.1">
    <property type="nucleotide sequence ID" value="NZ_CBCSEP010000003.1"/>
</dbReference>
<organism evidence="4 5">
    <name type="scientific">Cohnella lubricantis</name>
    <dbReference type="NCBI Taxonomy" id="2163172"/>
    <lineage>
        <taxon>Bacteria</taxon>
        <taxon>Bacillati</taxon>
        <taxon>Bacillota</taxon>
        <taxon>Bacilli</taxon>
        <taxon>Bacillales</taxon>
        <taxon>Paenibacillaceae</taxon>
        <taxon>Cohnella</taxon>
    </lineage>
</organism>
<dbReference type="PANTHER" id="PTHR43479:SF21">
    <property type="entry name" value="TRANSCRIPTIONAL REGULATOR, TETR FAMILY"/>
    <property type="match status" value="1"/>
</dbReference>
<dbReference type="InterPro" id="IPR036271">
    <property type="entry name" value="Tet_transcr_reg_TetR-rel_C_sf"/>
</dbReference>
<evidence type="ECO:0000259" key="3">
    <source>
        <dbReference type="PROSITE" id="PS50977"/>
    </source>
</evidence>
<evidence type="ECO:0000256" key="2">
    <source>
        <dbReference type="PROSITE-ProRule" id="PRU00335"/>
    </source>
</evidence>
<proteinExistence type="predicted"/>
<dbReference type="PROSITE" id="PS50977">
    <property type="entry name" value="HTH_TETR_2"/>
    <property type="match status" value="1"/>
</dbReference>
<dbReference type="AlphaFoldDB" id="A0A841TKL1"/>
<dbReference type="Proteomes" id="UP000574133">
    <property type="component" value="Unassembled WGS sequence"/>
</dbReference>
<dbReference type="SUPFAM" id="SSF48498">
    <property type="entry name" value="Tetracyclin repressor-like, C-terminal domain"/>
    <property type="match status" value="1"/>
</dbReference>
<dbReference type="Pfam" id="PF00440">
    <property type="entry name" value="TetR_N"/>
    <property type="match status" value="1"/>
</dbReference>
<dbReference type="SUPFAM" id="SSF46689">
    <property type="entry name" value="Homeodomain-like"/>
    <property type="match status" value="1"/>
</dbReference>
<feature type="domain" description="HTH tetR-type" evidence="3">
    <location>
        <begin position="9"/>
        <end position="69"/>
    </location>
</feature>
<gene>
    <name evidence="4" type="ORF">H4Q31_19565</name>
</gene>
<reference evidence="4 5" key="1">
    <citation type="submission" date="2020-08" db="EMBL/GenBank/DDBJ databases">
        <title>Cohnella phylogeny.</title>
        <authorList>
            <person name="Dunlap C."/>
        </authorList>
    </citation>
    <scope>NUCLEOTIDE SEQUENCE [LARGE SCALE GENOMIC DNA]</scope>
    <source>
        <strain evidence="4 5">DSM 103658</strain>
    </source>
</reference>
<dbReference type="EMBL" id="JACJVN010000086">
    <property type="protein sequence ID" value="MBB6679487.1"/>
    <property type="molecule type" value="Genomic_DNA"/>
</dbReference>
<dbReference type="GO" id="GO:0003677">
    <property type="term" value="F:DNA binding"/>
    <property type="evidence" value="ECO:0007669"/>
    <property type="project" value="UniProtKB-UniRule"/>
</dbReference>
<sequence length="205" mass="23610">MNGFEKRAQLLKQKIKKAVLDMLKTWEPRKIRIADIAAEAHVSQVTIYNYFGSKEALLRETIKDYIDGAVAGFEAFLNREPAPSFKEIVQYAVFHDKEAFRSFRPEIFKQLLIEDREMSDYMERITRDWAMPLFIRCIDEAKKRGEISSGVSTATLMTFFNMYMAQSSAFLDQAQQSGDPEAFVEELVYLLFYGIRGQGDGEQGI</sequence>
<evidence type="ECO:0000313" key="4">
    <source>
        <dbReference type="EMBL" id="MBB6679487.1"/>
    </source>
</evidence>
<keyword evidence="5" id="KW-1185">Reference proteome</keyword>